<comment type="subcellular location">
    <subcellularLocation>
        <location evidence="2">Chromosome</location>
        <location evidence="2">Telomere</location>
    </subcellularLocation>
    <subcellularLocation>
        <location evidence="1">Nucleus</location>
    </subcellularLocation>
</comment>
<keyword evidence="5" id="KW-0539">Nucleus</keyword>
<evidence type="ECO:0000256" key="5">
    <source>
        <dbReference type="ARBA" id="ARBA00023242"/>
    </source>
</evidence>
<keyword evidence="4" id="KW-0779">Telomere</keyword>
<dbReference type="HOGENOM" id="CLU_2401368_0_0_1"/>
<comment type="similarity">
    <text evidence="6">Belongs to the EST3 family.</text>
</comment>
<organism evidence="10 11">
    <name type="scientific">Saccharomyces kudriavzevii (strain ATCC MYA-4449 / AS 2.2408 / CBS 8840 / NBRC 1802 / NCYC 2889)</name>
    <name type="common">Yeast</name>
    <dbReference type="NCBI Taxonomy" id="226230"/>
    <lineage>
        <taxon>Eukaryota</taxon>
        <taxon>Fungi</taxon>
        <taxon>Dikarya</taxon>
        <taxon>Ascomycota</taxon>
        <taxon>Saccharomycotina</taxon>
        <taxon>Saccharomycetes</taxon>
        <taxon>Saccharomycetales</taxon>
        <taxon>Saccharomycetaceae</taxon>
        <taxon>Saccharomyces</taxon>
    </lineage>
</organism>
<dbReference type="Gene3D" id="2.40.50.960">
    <property type="match status" value="1"/>
</dbReference>
<dbReference type="AlphaFoldDB" id="J4TXN6"/>
<evidence type="ECO:0000256" key="6">
    <source>
        <dbReference type="ARBA" id="ARBA00023777"/>
    </source>
</evidence>
<keyword evidence="11" id="KW-1185">Reference proteome</keyword>
<evidence type="ECO:0000256" key="4">
    <source>
        <dbReference type="ARBA" id="ARBA00022895"/>
    </source>
</evidence>
<evidence type="ECO:0000256" key="2">
    <source>
        <dbReference type="ARBA" id="ARBA00004574"/>
    </source>
</evidence>
<evidence type="ECO:0000256" key="3">
    <source>
        <dbReference type="ARBA" id="ARBA00022454"/>
    </source>
</evidence>
<dbReference type="GO" id="GO:0042162">
    <property type="term" value="F:telomeric DNA binding"/>
    <property type="evidence" value="ECO:0007669"/>
    <property type="project" value="InterPro"/>
</dbReference>
<keyword evidence="3" id="KW-0158">Chromosome</keyword>
<evidence type="ECO:0000256" key="8">
    <source>
        <dbReference type="ARBA" id="ARBA00024878"/>
    </source>
</evidence>
<dbReference type="GO" id="GO:0007004">
    <property type="term" value="P:telomere maintenance via telomerase"/>
    <property type="evidence" value="ECO:0007669"/>
    <property type="project" value="InterPro"/>
</dbReference>
<evidence type="ECO:0000313" key="10">
    <source>
        <dbReference type="EMBL" id="EJT42885.1"/>
    </source>
</evidence>
<comment type="caution">
    <text evidence="10">The sequence shown here is derived from an EMBL/GenBank/DDBJ whole genome shotgun (WGS) entry which is preliminary data.</text>
</comment>
<reference evidence="10 11" key="1">
    <citation type="journal article" date="2003" name="Science">
        <title>Finding functional features in Saccharomyces genomes by phylogenetic footprinting.</title>
        <authorList>
            <person name="Cliften P.F."/>
            <person name="Sudarsanam P."/>
            <person name="Desikan A."/>
            <person name="Fulton L."/>
            <person name="Fulton B."/>
            <person name="Majors J."/>
            <person name="Waterston R."/>
            <person name="Cohen B.A."/>
            <person name="Johnston M."/>
        </authorList>
    </citation>
    <scope>NUCLEOTIDE SEQUENCE [LARGE SCALE GENOMIC DNA]</scope>
    <source>
        <strain evidence="11">ATCC MYA-4449 / AS 2.2408 / CBS 8840 / NBRC 1802 / NCYC 2889</strain>
    </source>
</reference>
<name>J4TXN6_SACK1</name>
<dbReference type="GO" id="GO:0000781">
    <property type="term" value="C:chromosome, telomeric region"/>
    <property type="evidence" value="ECO:0007669"/>
    <property type="project" value="UniProtKB-SubCell"/>
</dbReference>
<sequence>MPRIILESHSKPADSIFLQPWIKALVKDNSDQHRPSERVIPSLTRQDLLVPHMSAQILTNPCHFTKITRFYDVSNYKVCASIRDSTHQILS</sequence>
<dbReference type="EMBL" id="AACI03001035">
    <property type="protein sequence ID" value="EJT42885.1"/>
    <property type="molecule type" value="Genomic_DNA"/>
</dbReference>
<comment type="function">
    <text evidence="8">Component of the telomerase complex involved in telomere replication. Stimulates RNA/DNA heteroduplex unwinding which favors the telomere replication by the telomerase.</text>
</comment>
<reference evidence="11" key="2">
    <citation type="journal article" date="2011" name="G3 (Bethesda)">
        <title>The awesome power of yeast evolutionary genetics: New genome sequences and strain resources for the Saccharomyces sensu stricto genus.</title>
        <authorList>
            <person name="Scannell D.R."/>
            <person name="Zill O.A."/>
            <person name="Rokas A."/>
            <person name="Payen C."/>
            <person name="Dunham M.J."/>
            <person name="Eisen M.B."/>
            <person name="Rine J."/>
            <person name="Johnston M."/>
            <person name="Hittinger C.T."/>
        </authorList>
    </citation>
    <scope>GENOME REANNOTATION</scope>
    <source>
        <strain evidence="11">ATCC MYA-4449 / AS 2.2408 / CBS 8840 / NBRC 1802 / NCYC 2889</strain>
    </source>
</reference>
<evidence type="ECO:0000259" key="9">
    <source>
        <dbReference type="Pfam" id="PF10341"/>
    </source>
</evidence>
<proteinExistence type="inferred from homology"/>
<dbReference type="Pfam" id="PF10341">
    <property type="entry name" value="TPP1"/>
    <property type="match status" value="1"/>
</dbReference>
<dbReference type="InterPro" id="IPR019437">
    <property type="entry name" value="TPP1/Est3"/>
</dbReference>
<dbReference type="GO" id="GO:0005697">
    <property type="term" value="C:telomerase holoenzyme complex"/>
    <property type="evidence" value="ECO:0007669"/>
    <property type="project" value="InterPro"/>
</dbReference>
<evidence type="ECO:0000256" key="1">
    <source>
        <dbReference type="ARBA" id="ARBA00004123"/>
    </source>
</evidence>
<dbReference type="Proteomes" id="UP000002753">
    <property type="component" value="Unassembled WGS sequence"/>
</dbReference>
<evidence type="ECO:0000313" key="11">
    <source>
        <dbReference type="Proteomes" id="UP000002753"/>
    </source>
</evidence>
<gene>
    <name evidence="10" type="primary">YIL009C-A</name>
    <name evidence="10" type="ORF">SKUD_112502</name>
</gene>
<evidence type="ECO:0000256" key="7">
    <source>
        <dbReference type="ARBA" id="ARBA00023906"/>
    </source>
</evidence>
<dbReference type="STRING" id="226230.J4TXN6"/>
<protein>
    <recommendedName>
        <fullName evidence="7">Telomere replication protein EST3</fullName>
    </recommendedName>
</protein>
<feature type="domain" description="Shelterin complex subunit TPP1/Est3" evidence="9">
    <location>
        <begin position="18"/>
        <end position="90"/>
    </location>
</feature>
<accession>J4TXN6</accession>